<keyword evidence="2" id="KW-0808">Transferase</keyword>
<dbReference type="InterPro" id="IPR041698">
    <property type="entry name" value="Methyltransf_25"/>
</dbReference>
<keyword evidence="1 4" id="KW-0489">Methyltransferase</keyword>
<evidence type="ECO:0000256" key="1">
    <source>
        <dbReference type="ARBA" id="ARBA00022603"/>
    </source>
</evidence>
<evidence type="ECO:0000313" key="4">
    <source>
        <dbReference type="EMBL" id="GAA3702342.1"/>
    </source>
</evidence>
<dbReference type="PANTHER" id="PTHR43861">
    <property type="entry name" value="TRANS-ACONITATE 2-METHYLTRANSFERASE-RELATED"/>
    <property type="match status" value="1"/>
</dbReference>
<dbReference type="Gene3D" id="3.40.50.150">
    <property type="entry name" value="Vaccinia Virus protein VP39"/>
    <property type="match status" value="1"/>
</dbReference>
<keyword evidence="5" id="KW-1185">Reference proteome</keyword>
<dbReference type="InterPro" id="IPR029063">
    <property type="entry name" value="SAM-dependent_MTases_sf"/>
</dbReference>
<evidence type="ECO:0000313" key="5">
    <source>
        <dbReference type="Proteomes" id="UP001500051"/>
    </source>
</evidence>
<organism evidence="4 5">
    <name type="scientific">Microlunatus aurantiacus</name>
    <dbReference type="NCBI Taxonomy" id="446786"/>
    <lineage>
        <taxon>Bacteria</taxon>
        <taxon>Bacillati</taxon>
        <taxon>Actinomycetota</taxon>
        <taxon>Actinomycetes</taxon>
        <taxon>Propionibacteriales</taxon>
        <taxon>Propionibacteriaceae</taxon>
        <taxon>Microlunatus</taxon>
    </lineage>
</organism>
<name>A0ABP7D8Y5_9ACTN</name>
<feature type="domain" description="Methyltransferase" evidence="3">
    <location>
        <begin position="28"/>
        <end position="117"/>
    </location>
</feature>
<sequence length="208" mass="22985">MSSPPSYWNHNTAYHQWILRTLGRRSNVLDVGCGDGLLLERLVPTVDRVVGLEPDPDTAARARERVADLPTVEVVQGGFLDYLPVAPFDGVVFVASLHHLGLRPGLERATAVLAPGGVLVVVGLAREHSAADWVRSAASIPLNRLIGRWRHEQNDIGVPVAEPTETYADLRRVVRATLPGARWRHGLHYRYLLSWTAPPSHRPRLTDA</sequence>
<dbReference type="RefSeq" id="WP_344812107.1">
    <property type="nucleotide sequence ID" value="NZ_BAAAYX010000004.1"/>
</dbReference>
<protein>
    <submittedName>
        <fullName evidence="4">Class I SAM-dependent methyltransferase</fullName>
    </submittedName>
</protein>
<dbReference type="PANTHER" id="PTHR43861:SF1">
    <property type="entry name" value="TRANS-ACONITATE 2-METHYLTRANSFERASE"/>
    <property type="match status" value="1"/>
</dbReference>
<accession>A0ABP7D8Y5</accession>
<dbReference type="Pfam" id="PF13649">
    <property type="entry name" value="Methyltransf_25"/>
    <property type="match status" value="1"/>
</dbReference>
<dbReference type="SUPFAM" id="SSF53335">
    <property type="entry name" value="S-adenosyl-L-methionine-dependent methyltransferases"/>
    <property type="match status" value="1"/>
</dbReference>
<proteinExistence type="predicted"/>
<dbReference type="Proteomes" id="UP001500051">
    <property type="component" value="Unassembled WGS sequence"/>
</dbReference>
<evidence type="ECO:0000256" key="2">
    <source>
        <dbReference type="ARBA" id="ARBA00022679"/>
    </source>
</evidence>
<gene>
    <name evidence="4" type="ORF">GCM10022204_19230</name>
</gene>
<evidence type="ECO:0000259" key="3">
    <source>
        <dbReference type="Pfam" id="PF13649"/>
    </source>
</evidence>
<dbReference type="CDD" id="cd02440">
    <property type="entry name" value="AdoMet_MTases"/>
    <property type="match status" value="1"/>
</dbReference>
<dbReference type="EMBL" id="BAAAYX010000004">
    <property type="protein sequence ID" value="GAA3702342.1"/>
    <property type="molecule type" value="Genomic_DNA"/>
</dbReference>
<comment type="caution">
    <text evidence="4">The sequence shown here is derived from an EMBL/GenBank/DDBJ whole genome shotgun (WGS) entry which is preliminary data.</text>
</comment>
<dbReference type="GO" id="GO:0008168">
    <property type="term" value="F:methyltransferase activity"/>
    <property type="evidence" value="ECO:0007669"/>
    <property type="project" value="UniProtKB-KW"/>
</dbReference>
<reference evidence="5" key="1">
    <citation type="journal article" date="2019" name="Int. J. Syst. Evol. Microbiol.">
        <title>The Global Catalogue of Microorganisms (GCM) 10K type strain sequencing project: providing services to taxonomists for standard genome sequencing and annotation.</title>
        <authorList>
            <consortium name="The Broad Institute Genomics Platform"/>
            <consortium name="The Broad Institute Genome Sequencing Center for Infectious Disease"/>
            <person name="Wu L."/>
            <person name="Ma J."/>
        </authorList>
    </citation>
    <scope>NUCLEOTIDE SEQUENCE [LARGE SCALE GENOMIC DNA]</scope>
    <source>
        <strain evidence="5">JCM 16548</strain>
    </source>
</reference>
<dbReference type="GO" id="GO:0032259">
    <property type="term" value="P:methylation"/>
    <property type="evidence" value="ECO:0007669"/>
    <property type="project" value="UniProtKB-KW"/>
</dbReference>